<evidence type="ECO:0000313" key="2">
    <source>
        <dbReference type="EMBL" id="EKM50652.1"/>
    </source>
</evidence>
<feature type="compositionally biased region" description="Acidic residues" evidence="1">
    <location>
        <begin position="662"/>
        <end position="674"/>
    </location>
</feature>
<dbReference type="Pfam" id="PF07173">
    <property type="entry name" value="GRDP-like"/>
    <property type="match status" value="1"/>
</dbReference>
<dbReference type="AlphaFoldDB" id="K5WK59"/>
<protein>
    <submittedName>
        <fullName evidence="2">Uncharacterized protein</fullName>
    </submittedName>
</protein>
<dbReference type="STRING" id="650164.K5WK59"/>
<dbReference type="OrthoDB" id="2684236at2759"/>
<dbReference type="RefSeq" id="XP_007400920.1">
    <property type="nucleotide sequence ID" value="XM_007400858.1"/>
</dbReference>
<evidence type="ECO:0000313" key="3">
    <source>
        <dbReference type="Proteomes" id="UP000008370"/>
    </source>
</evidence>
<dbReference type="HOGENOM" id="CLU_010103_1_1_1"/>
<dbReference type="EMBL" id="JH930478">
    <property type="protein sequence ID" value="EKM50652.1"/>
    <property type="molecule type" value="Genomic_DNA"/>
</dbReference>
<feature type="region of interest" description="Disordered" evidence="1">
    <location>
        <begin position="1"/>
        <end position="40"/>
    </location>
</feature>
<gene>
    <name evidence="2" type="ORF">PHACADRAFT_188191</name>
</gene>
<dbReference type="GeneID" id="18910477"/>
<dbReference type="PANTHER" id="PTHR34365">
    <property type="entry name" value="ENOLASE (DUF1399)"/>
    <property type="match status" value="1"/>
</dbReference>
<dbReference type="InParanoid" id="K5WK59"/>
<evidence type="ECO:0000256" key="1">
    <source>
        <dbReference type="SAM" id="MobiDB-lite"/>
    </source>
</evidence>
<feature type="compositionally biased region" description="Basic and acidic residues" evidence="1">
    <location>
        <begin position="1"/>
        <end position="11"/>
    </location>
</feature>
<feature type="region of interest" description="Disordered" evidence="1">
    <location>
        <begin position="551"/>
        <end position="578"/>
    </location>
</feature>
<dbReference type="PANTHER" id="PTHR34365:SF7">
    <property type="entry name" value="GLYCINE-RICH DOMAIN-CONTAINING PROTEIN 1"/>
    <property type="match status" value="1"/>
</dbReference>
<dbReference type="Proteomes" id="UP000008370">
    <property type="component" value="Unassembled WGS sequence"/>
</dbReference>
<name>K5WK59_PHACS</name>
<sequence length="682" mass="74941">MDSEESYDKAADSGQPPAYSSARAPATADQPPPAYQPPAAYTVGTQKLTSPLVQIQELKAHLCLLRALKNLRTVVEDGKIAEWPTVVHTWTPPQRWAWFVGLAVDRFQSWVQAMTAYSSLDTWVEREMPPIDVLMVWHAYTLNPTWYAEDTTRILILRSLRAIKDRLLTSIVKVGDISTYEPSPERRDSWLKQYGTPFDPIAAAAVMAERIVVCPSCVAEYAAPFVTQDGTGYLQSKFISKCPSCGFAATKESLAVLKYARDVTLDPRSTNDVQRYGYGVYMAGTLRTITQPTADSVAALLKAKLHIVFKPPEGAASKDEWAKAITTKVGYSMENLQKQQAAVFANGMRRSKRVMSAYIDDRPFSVELVGAVIRQCSFIDKMTGFGWTESGAFDGPEDEVVLQHAIARYHAFLDLMSSSPGSFFVPTLDIDLAWHTHQMKAELYQNDCIQLIQRFVDHDDRVEENHLATSFDITCRAWQQRFQVPYTHCGCPLPGDTLGQRLARLKHRLSLSSSAPAALMPPRRADALGATHASEHNMVSVAPLGEDHAAVAGQKRRVREEKVQRRRQRDEKLVRDGKMNPAAVRPAYDGHQIAFLYPVPFYAPPVIGCVASAAGVPDLVAEEVVAVVVAEEEVVAGAEVVEVELVPGVEEAEAGAEGVVEGAEEEGAVAEEEAAGVANGVP</sequence>
<dbReference type="InterPro" id="IPR009836">
    <property type="entry name" value="GRDP-like"/>
</dbReference>
<accession>K5WK59</accession>
<reference evidence="2 3" key="1">
    <citation type="journal article" date="2012" name="BMC Genomics">
        <title>Comparative genomics of the white-rot fungi, Phanerochaete carnosa and P. chrysosporium, to elucidate the genetic basis of the distinct wood types they colonize.</title>
        <authorList>
            <person name="Suzuki H."/>
            <person name="MacDonald J."/>
            <person name="Syed K."/>
            <person name="Salamov A."/>
            <person name="Hori C."/>
            <person name="Aerts A."/>
            <person name="Henrissat B."/>
            <person name="Wiebenga A."/>
            <person name="vanKuyk P.A."/>
            <person name="Barry K."/>
            <person name="Lindquist E."/>
            <person name="LaButti K."/>
            <person name="Lapidus A."/>
            <person name="Lucas S."/>
            <person name="Coutinho P."/>
            <person name="Gong Y."/>
            <person name="Samejima M."/>
            <person name="Mahadevan R."/>
            <person name="Abou-Zaid M."/>
            <person name="de Vries R.P."/>
            <person name="Igarashi K."/>
            <person name="Yadav J.S."/>
            <person name="Grigoriev I.V."/>
            <person name="Master E.R."/>
        </authorList>
    </citation>
    <scope>NUCLEOTIDE SEQUENCE [LARGE SCALE GENOMIC DNA]</scope>
    <source>
        <strain evidence="2 3">HHB-10118-sp</strain>
    </source>
</reference>
<proteinExistence type="predicted"/>
<feature type="region of interest" description="Disordered" evidence="1">
    <location>
        <begin position="661"/>
        <end position="682"/>
    </location>
</feature>
<organism evidence="2 3">
    <name type="scientific">Phanerochaete carnosa (strain HHB-10118-sp)</name>
    <name type="common">White-rot fungus</name>
    <name type="synonym">Peniophora carnosa</name>
    <dbReference type="NCBI Taxonomy" id="650164"/>
    <lineage>
        <taxon>Eukaryota</taxon>
        <taxon>Fungi</taxon>
        <taxon>Dikarya</taxon>
        <taxon>Basidiomycota</taxon>
        <taxon>Agaricomycotina</taxon>
        <taxon>Agaricomycetes</taxon>
        <taxon>Polyporales</taxon>
        <taxon>Phanerochaetaceae</taxon>
        <taxon>Phanerochaete</taxon>
    </lineage>
</organism>
<feature type="compositionally biased region" description="Basic and acidic residues" evidence="1">
    <location>
        <begin position="558"/>
        <end position="578"/>
    </location>
</feature>
<dbReference type="KEGG" id="pco:PHACADRAFT_188191"/>
<keyword evidence="3" id="KW-1185">Reference proteome</keyword>